<dbReference type="InterPro" id="IPR032510">
    <property type="entry name" value="DUF4972"/>
</dbReference>
<dbReference type="EMBL" id="BAABIQ010000040">
    <property type="protein sequence ID" value="GAA4798804.1"/>
    <property type="molecule type" value="Genomic_DNA"/>
</dbReference>
<reference evidence="3" key="1">
    <citation type="journal article" date="2019" name="Int. J. Syst. Evol. Microbiol.">
        <title>The Global Catalogue of Microorganisms (GCM) 10K type strain sequencing project: providing services to taxonomists for standard genome sequencing and annotation.</title>
        <authorList>
            <consortium name="The Broad Institute Genomics Platform"/>
            <consortium name="The Broad Institute Genome Sequencing Center for Infectious Disease"/>
            <person name="Wu L."/>
            <person name="Ma J."/>
        </authorList>
    </citation>
    <scope>NUCLEOTIDE SEQUENCE [LARGE SCALE GENOMIC DNA]</scope>
    <source>
        <strain evidence="3">JCM 18200</strain>
    </source>
</reference>
<proteinExistence type="predicted"/>
<dbReference type="Pfam" id="PF16342">
    <property type="entry name" value="DUF4972"/>
    <property type="match status" value="1"/>
</dbReference>
<accession>A0ABP9BQQ8</accession>
<organism evidence="2 3">
    <name type="scientific">Olivibacter ginsenosidimutans</name>
    <dbReference type="NCBI Taxonomy" id="1176537"/>
    <lineage>
        <taxon>Bacteria</taxon>
        <taxon>Pseudomonadati</taxon>
        <taxon>Bacteroidota</taxon>
        <taxon>Sphingobacteriia</taxon>
        <taxon>Sphingobacteriales</taxon>
        <taxon>Sphingobacteriaceae</taxon>
        <taxon>Olivibacter</taxon>
    </lineage>
</organism>
<name>A0ABP9BQQ8_9SPHI</name>
<evidence type="ECO:0000313" key="2">
    <source>
        <dbReference type="EMBL" id="GAA4798804.1"/>
    </source>
</evidence>
<evidence type="ECO:0000313" key="3">
    <source>
        <dbReference type="Proteomes" id="UP001501411"/>
    </source>
</evidence>
<dbReference type="SUPFAM" id="SSF49899">
    <property type="entry name" value="Concanavalin A-like lectins/glucanases"/>
    <property type="match status" value="1"/>
</dbReference>
<keyword evidence="1" id="KW-0732">Signal</keyword>
<gene>
    <name evidence="2" type="ORF">GCM10023231_29460</name>
</gene>
<feature type="signal peptide" evidence="1">
    <location>
        <begin position="1"/>
        <end position="34"/>
    </location>
</feature>
<keyword evidence="3" id="KW-1185">Reference proteome</keyword>
<dbReference type="InterPro" id="IPR013320">
    <property type="entry name" value="ConA-like_dom_sf"/>
</dbReference>
<dbReference type="Gene3D" id="2.60.120.200">
    <property type="match status" value="1"/>
</dbReference>
<feature type="chain" id="PRO_5046572437" evidence="1">
    <location>
        <begin position="35"/>
        <end position="389"/>
    </location>
</feature>
<dbReference type="Proteomes" id="UP001501411">
    <property type="component" value="Unassembled WGS sequence"/>
</dbReference>
<protein>
    <submittedName>
        <fullName evidence="2">DUF4972 domain-containing protein</fullName>
    </submittedName>
</protein>
<evidence type="ECO:0000256" key="1">
    <source>
        <dbReference type="SAM" id="SignalP"/>
    </source>
</evidence>
<dbReference type="PROSITE" id="PS51257">
    <property type="entry name" value="PROKAR_LIPOPROTEIN"/>
    <property type="match status" value="1"/>
</dbReference>
<dbReference type="RefSeq" id="WP_345232576.1">
    <property type="nucleotide sequence ID" value="NZ_BAABIQ010000040.1"/>
</dbReference>
<dbReference type="Pfam" id="PF13385">
    <property type="entry name" value="Laminin_G_3"/>
    <property type="match status" value="1"/>
</dbReference>
<comment type="caution">
    <text evidence="2">The sequence shown here is derived from an EMBL/GenBank/DDBJ whole genome shotgun (WGS) entry which is preliminary data.</text>
</comment>
<sequence length="389" mass="43108">MQRHVMEFMKSFRSLRVALVICHICLGAALVSCAKDSDNRTTIEPVTDKTDIYLDRLEQLRGELNSLLEGAVFGDKKGDYPFSSKTSLEEQIAYLTNTITGLQAGSKKLLASDLDRMILDTKAIAEQFTSSVRTVDFLALPAELQVNGAAGGYIDFGAHPEYSAFGESGKQAFTIDFWVKLADVDHLSTGFTSLLSTFTDDDTNDHERKGWFVNNFFGKLRMSYGISFNDLFEPGVDFKPSADRWVHIAIVTNEAGVDGAMNGDIPVMTKIYINGVLALAEKGRDDQLPYTPNGKDIPMVAFTQLSAKGERLGDKGINGRLKHLHLWKSAKTLQEIQTIMNNPETVTGSENDLVCGWTLDKTVSDHQHIADLTGKYEAKLMGDYQWIEP</sequence>